<evidence type="ECO:0000256" key="1">
    <source>
        <dbReference type="SAM" id="SignalP"/>
    </source>
</evidence>
<evidence type="ECO:0008006" key="4">
    <source>
        <dbReference type="Google" id="ProtNLM"/>
    </source>
</evidence>
<organism evidence="2 3">
    <name type="scientific">Aliidiomarina sanyensis</name>
    <dbReference type="NCBI Taxonomy" id="1249555"/>
    <lineage>
        <taxon>Bacteria</taxon>
        <taxon>Pseudomonadati</taxon>
        <taxon>Pseudomonadota</taxon>
        <taxon>Gammaproteobacteria</taxon>
        <taxon>Alteromonadales</taxon>
        <taxon>Idiomarinaceae</taxon>
        <taxon>Aliidiomarina</taxon>
    </lineage>
</organism>
<feature type="signal peptide" evidence="1">
    <location>
        <begin position="1"/>
        <end position="23"/>
    </location>
</feature>
<feature type="chain" id="PRO_5019032731" description="Alpha/beta hydrolase" evidence="1">
    <location>
        <begin position="24"/>
        <end position="239"/>
    </location>
</feature>
<sequence length="239" mass="26862">MASKLPWLAASAASFFLVLQLTACSSTPEREEAANIQVSNGVALLDGRISVASFYRLRDAVSDGSVQRLAVNSEGGDPMAAMQIGYLLQREQMTLDIRGACERECANYLFTAAAQRRVYPDAIISWSGGAIEQSVILSWESYILPGIRDFVTRYSDQYLRRETRFFERIGVDQYITSYGFHPRLGCTDSARFYYSWPDLISMGIGPTEFVGRSYARAFEHYPSDICRVDLSNRQLLLEP</sequence>
<protein>
    <recommendedName>
        <fullName evidence="4">Alpha/beta hydrolase</fullName>
    </recommendedName>
</protein>
<comment type="caution">
    <text evidence="2">The sequence shown here is derived from an EMBL/GenBank/DDBJ whole genome shotgun (WGS) entry which is preliminary data.</text>
</comment>
<evidence type="ECO:0000313" key="2">
    <source>
        <dbReference type="EMBL" id="RUO30513.1"/>
    </source>
</evidence>
<dbReference type="OrthoDB" id="8581915at2"/>
<keyword evidence="1" id="KW-0732">Signal</keyword>
<name>A0A432WDP4_9GAMM</name>
<dbReference type="RefSeq" id="WP_126777301.1">
    <property type="nucleotide sequence ID" value="NZ_PIPM01000009.1"/>
</dbReference>
<dbReference type="AlphaFoldDB" id="A0A432WDP4"/>
<dbReference type="Proteomes" id="UP000288405">
    <property type="component" value="Unassembled WGS sequence"/>
</dbReference>
<keyword evidence="3" id="KW-1185">Reference proteome</keyword>
<dbReference type="EMBL" id="PIPM01000009">
    <property type="protein sequence ID" value="RUO30513.1"/>
    <property type="molecule type" value="Genomic_DNA"/>
</dbReference>
<accession>A0A432WDP4</accession>
<gene>
    <name evidence="2" type="ORF">CWE11_09090</name>
</gene>
<reference evidence="2 3" key="1">
    <citation type="journal article" date="2011" name="Front. Microbiol.">
        <title>Genomic signatures of strain selection and enhancement in Bacillus atrophaeus var. globigii, a historical biowarfare simulant.</title>
        <authorList>
            <person name="Gibbons H.S."/>
            <person name="Broomall S.M."/>
            <person name="McNew L.A."/>
            <person name="Daligault H."/>
            <person name="Chapman C."/>
            <person name="Bruce D."/>
            <person name="Karavis M."/>
            <person name="Krepps M."/>
            <person name="McGregor P.A."/>
            <person name="Hong C."/>
            <person name="Park K.H."/>
            <person name="Akmal A."/>
            <person name="Feldman A."/>
            <person name="Lin J.S."/>
            <person name="Chang W.E."/>
            <person name="Higgs B.W."/>
            <person name="Demirev P."/>
            <person name="Lindquist J."/>
            <person name="Liem A."/>
            <person name="Fochler E."/>
            <person name="Read T.D."/>
            <person name="Tapia R."/>
            <person name="Johnson S."/>
            <person name="Bishop-Lilly K.A."/>
            <person name="Detter C."/>
            <person name="Han C."/>
            <person name="Sozhamannan S."/>
            <person name="Rosenzweig C.N."/>
            <person name="Skowronski E.W."/>
        </authorList>
    </citation>
    <scope>NUCLEOTIDE SEQUENCE [LARGE SCALE GENOMIC DNA]</scope>
    <source>
        <strain evidence="2 3">GYP-17</strain>
    </source>
</reference>
<proteinExistence type="predicted"/>
<evidence type="ECO:0000313" key="3">
    <source>
        <dbReference type="Proteomes" id="UP000288405"/>
    </source>
</evidence>